<evidence type="ECO:0000259" key="5">
    <source>
        <dbReference type="Pfam" id="PF00675"/>
    </source>
</evidence>
<comment type="similarity">
    <text evidence="2 3">Belongs to the peptidase M16 family.</text>
</comment>
<dbReference type="Pfam" id="PF00675">
    <property type="entry name" value="Peptidase_M16"/>
    <property type="match status" value="1"/>
</dbReference>
<accession>A0A4Q1HID2</accession>
<reference evidence="7 8" key="1">
    <citation type="journal article" date="2017" name="Int. J. Syst. Evol. Microbiol.">
        <title>Achromobacter aloeverae sp. nov., isolated from the root of Aloe vera (L.) Burm.f.</title>
        <authorList>
            <person name="Kuncharoen N."/>
            <person name="Muramatsu Y."/>
            <person name="Shibata C."/>
            <person name="Kamakura Y."/>
            <person name="Nakagawa Y."/>
            <person name="Tanasupawat S."/>
        </authorList>
    </citation>
    <scope>NUCLEOTIDE SEQUENCE [LARGE SCALE GENOMIC DNA]</scope>
    <source>
        <strain evidence="7 8">AVA-1</strain>
    </source>
</reference>
<dbReference type="InterPro" id="IPR001431">
    <property type="entry name" value="Pept_M16_Zn_BS"/>
</dbReference>
<comment type="cofactor">
    <cofactor evidence="1">
        <name>Zn(2+)</name>
        <dbReference type="ChEBI" id="CHEBI:29105"/>
    </cofactor>
</comment>
<dbReference type="AlphaFoldDB" id="A0A4Q1HID2"/>
<dbReference type="PROSITE" id="PS00143">
    <property type="entry name" value="INSULINASE"/>
    <property type="match status" value="1"/>
</dbReference>
<dbReference type="Gene3D" id="3.30.830.10">
    <property type="entry name" value="Metalloenzyme, LuxS/M16 peptidase-like"/>
    <property type="match status" value="2"/>
</dbReference>
<protein>
    <recommendedName>
        <fullName evidence="9">Insulinase family protein</fullName>
    </recommendedName>
</protein>
<sequence>MVDPTTDGQRPVHTAFVHTAFVHTAFVHTSVVHIPGVHTSVSTPHSWEVFLMASNLAPRFSALSRRLPALLVFWSLGAQAIPANAPDGCARTRSAEGITEYRLDNGLRVLLAPDDTQTTTAVDLTYRVGSRNEHDGQRGLSHLLEHLVLRGTPTHPDISASFQRRDMNVKASTSAERTHYAATFLAAPATLAWYLGWHADAMVHTGVTRADVDGVLPKILDEVEAGENAPERVLRQKMRSAVFHWHRYGNDPMGTRADFANVRIDLLRAYYREYYQPDNAVLTITGKFDAAATLSAIVETLGKVPRPSRNMPADYDVESLRDGNHAITLRRRGGYPLAAAMYHVPAPHSRDHTLLLLAADMLATGGAHRLRGELVTPGLAGTISSTALGWRDYGLIEFIAALKPAVDNDNAQRILNRTVESVRLHPYTQAELDQARRRWLDGWTRAQADPLALADALSKASVSGDWRLVFLERDRVRDATLIDVQRAAERYLLRANRNQGSYIPTAEPERQPATAPIDLGPELKRYDTDVD</sequence>
<dbReference type="InterPro" id="IPR011765">
    <property type="entry name" value="Pept_M16_N"/>
</dbReference>
<dbReference type="GO" id="GO:0006508">
    <property type="term" value="P:proteolysis"/>
    <property type="evidence" value="ECO:0007669"/>
    <property type="project" value="InterPro"/>
</dbReference>
<proteinExistence type="inferred from homology"/>
<dbReference type="PANTHER" id="PTHR11851">
    <property type="entry name" value="METALLOPROTEASE"/>
    <property type="match status" value="1"/>
</dbReference>
<dbReference type="Pfam" id="PF05193">
    <property type="entry name" value="Peptidase_M16_C"/>
    <property type="match status" value="1"/>
</dbReference>
<dbReference type="SUPFAM" id="SSF63411">
    <property type="entry name" value="LuxS/MPP-like metallohydrolase"/>
    <property type="match status" value="2"/>
</dbReference>
<feature type="region of interest" description="Disordered" evidence="4">
    <location>
        <begin position="502"/>
        <end position="531"/>
    </location>
</feature>
<evidence type="ECO:0000256" key="3">
    <source>
        <dbReference type="RuleBase" id="RU004447"/>
    </source>
</evidence>
<evidence type="ECO:0000256" key="1">
    <source>
        <dbReference type="ARBA" id="ARBA00001947"/>
    </source>
</evidence>
<dbReference type="GO" id="GO:0004222">
    <property type="term" value="F:metalloendopeptidase activity"/>
    <property type="evidence" value="ECO:0007669"/>
    <property type="project" value="InterPro"/>
</dbReference>
<evidence type="ECO:0000313" key="8">
    <source>
        <dbReference type="Proteomes" id="UP000290849"/>
    </source>
</evidence>
<name>A0A4Q1HID2_9BURK</name>
<feature type="domain" description="Peptidase M16 C-terminal" evidence="6">
    <location>
        <begin position="264"/>
        <end position="437"/>
    </location>
</feature>
<comment type="caution">
    <text evidence="7">The sequence shown here is derived from an EMBL/GenBank/DDBJ whole genome shotgun (WGS) entry which is preliminary data.</text>
</comment>
<evidence type="ECO:0000256" key="2">
    <source>
        <dbReference type="ARBA" id="ARBA00007261"/>
    </source>
</evidence>
<dbReference type="OrthoDB" id="9811314at2"/>
<evidence type="ECO:0000313" key="7">
    <source>
        <dbReference type="EMBL" id="RXN87879.1"/>
    </source>
</evidence>
<dbReference type="GO" id="GO:0046872">
    <property type="term" value="F:metal ion binding"/>
    <property type="evidence" value="ECO:0007669"/>
    <property type="project" value="InterPro"/>
</dbReference>
<feature type="domain" description="Peptidase M16 N-terminal" evidence="5">
    <location>
        <begin position="108"/>
        <end position="255"/>
    </location>
</feature>
<dbReference type="InterPro" id="IPR050361">
    <property type="entry name" value="MPP/UQCRC_Complex"/>
</dbReference>
<organism evidence="7 8">
    <name type="scientific">Achromobacter aloeverae</name>
    <dbReference type="NCBI Taxonomy" id="1750518"/>
    <lineage>
        <taxon>Bacteria</taxon>
        <taxon>Pseudomonadati</taxon>
        <taxon>Pseudomonadota</taxon>
        <taxon>Betaproteobacteria</taxon>
        <taxon>Burkholderiales</taxon>
        <taxon>Alcaligenaceae</taxon>
        <taxon>Achromobacter</taxon>
    </lineage>
</organism>
<gene>
    <name evidence="7" type="ORF">C7R54_14935</name>
</gene>
<evidence type="ECO:0008006" key="9">
    <source>
        <dbReference type="Google" id="ProtNLM"/>
    </source>
</evidence>
<evidence type="ECO:0000259" key="6">
    <source>
        <dbReference type="Pfam" id="PF05193"/>
    </source>
</evidence>
<dbReference type="InterPro" id="IPR011249">
    <property type="entry name" value="Metalloenz_LuxS/M16"/>
</dbReference>
<feature type="compositionally biased region" description="Basic and acidic residues" evidence="4">
    <location>
        <begin position="521"/>
        <end position="531"/>
    </location>
</feature>
<dbReference type="PANTHER" id="PTHR11851:SF49">
    <property type="entry name" value="MITOCHONDRIAL-PROCESSING PEPTIDASE SUBUNIT ALPHA"/>
    <property type="match status" value="1"/>
</dbReference>
<dbReference type="EMBL" id="PYAL01000004">
    <property type="protein sequence ID" value="RXN87879.1"/>
    <property type="molecule type" value="Genomic_DNA"/>
</dbReference>
<dbReference type="InterPro" id="IPR007863">
    <property type="entry name" value="Peptidase_M16_C"/>
</dbReference>
<keyword evidence="8" id="KW-1185">Reference proteome</keyword>
<evidence type="ECO:0000256" key="4">
    <source>
        <dbReference type="SAM" id="MobiDB-lite"/>
    </source>
</evidence>
<dbReference type="Proteomes" id="UP000290849">
    <property type="component" value="Unassembled WGS sequence"/>
</dbReference>